<accession>X1UZ64</accession>
<comment type="caution">
    <text evidence="1">The sequence shown here is derived from an EMBL/GenBank/DDBJ whole genome shotgun (WGS) entry which is preliminary data.</text>
</comment>
<dbReference type="EMBL" id="BARW01020952">
    <property type="protein sequence ID" value="GAI97659.1"/>
    <property type="molecule type" value="Genomic_DNA"/>
</dbReference>
<gene>
    <name evidence="1" type="ORF">S12H4_35296</name>
</gene>
<name>X1UZ64_9ZZZZ</name>
<proteinExistence type="predicted"/>
<sequence>MEYNYYSYEKLEGKILVPKLPIWFREVEFNGDKTEGNLTLHSQNEYDEIYGSNAKMEILWEKKEREGFYYAKEVQQSIELFNAIGFVVTTKENTWLRSHEFTFWYGQRTKMMRKRYYREKCIHGIFYCDITERLINLHTTIIDKFYDNFKPFVIKSYNTFICHE</sequence>
<dbReference type="AlphaFoldDB" id="X1UZ64"/>
<evidence type="ECO:0000313" key="1">
    <source>
        <dbReference type="EMBL" id="GAI97659.1"/>
    </source>
</evidence>
<protein>
    <submittedName>
        <fullName evidence="1">Uncharacterized protein</fullName>
    </submittedName>
</protein>
<reference evidence="1" key="1">
    <citation type="journal article" date="2014" name="Front. Microbiol.">
        <title>High frequency of phylogenetically diverse reductive dehalogenase-homologous genes in deep subseafloor sedimentary metagenomes.</title>
        <authorList>
            <person name="Kawai M."/>
            <person name="Futagami T."/>
            <person name="Toyoda A."/>
            <person name="Takaki Y."/>
            <person name="Nishi S."/>
            <person name="Hori S."/>
            <person name="Arai W."/>
            <person name="Tsubouchi T."/>
            <person name="Morono Y."/>
            <person name="Uchiyama I."/>
            <person name="Ito T."/>
            <person name="Fujiyama A."/>
            <person name="Inagaki F."/>
            <person name="Takami H."/>
        </authorList>
    </citation>
    <scope>NUCLEOTIDE SEQUENCE</scope>
    <source>
        <strain evidence="1">Expedition CK06-06</strain>
    </source>
</reference>
<organism evidence="1">
    <name type="scientific">marine sediment metagenome</name>
    <dbReference type="NCBI Taxonomy" id="412755"/>
    <lineage>
        <taxon>unclassified sequences</taxon>
        <taxon>metagenomes</taxon>
        <taxon>ecological metagenomes</taxon>
    </lineage>
</organism>